<keyword evidence="2" id="KW-1185">Reference proteome</keyword>
<dbReference type="Gene3D" id="3.40.1350.10">
    <property type="match status" value="1"/>
</dbReference>
<dbReference type="AlphaFoldDB" id="A0A1H6FA71"/>
<protein>
    <submittedName>
        <fullName evidence="1">Uncharacterized protein</fullName>
    </submittedName>
</protein>
<dbReference type="OrthoDB" id="5561245at2"/>
<dbReference type="Proteomes" id="UP000236724">
    <property type="component" value="Unassembled WGS sequence"/>
</dbReference>
<dbReference type="EMBL" id="FMSV02000512">
    <property type="protein sequence ID" value="SEH07010.1"/>
    <property type="molecule type" value="Genomic_DNA"/>
</dbReference>
<sequence>MAILRCNTCSHMREVRNDYIGKSVSCPKCKNSTPIHDTVIFVEKVIEKYHSVSNRLRQIEKQTQTQLISSKLPEKPTLPADVDIFNTTAMTQKKEYEPILQWFKQKKIQLNINHKALDTTGFFDEIALALGEKYDVLKEITDRIKRTQNNNYTSVTLNLSKHSQKDTKTIISFCEELYEYAFVSKYFYKKKDKRVHLTLQTIPGIINFFNGEWLEWFVFMKILTHFHEKKVQYACLRSFKINFPNEDIHELDVFFINQNNIPVYIECKSGEFRSEIDKYIRLRKRLSINPKHFLILVLGLSDKQAQGLSSMYDMTFVNEHNFMAHLPLE</sequence>
<name>A0A1H6FA71_9GAMM</name>
<dbReference type="RefSeq" id="WP_103920727.1">
    <property type="nucleotide sequence ID" value="NZ_FMSV02000512.1"/>
</dbReference>
<dbReference type="SUPFAM" id="SSF52980">
    <property type="entry name" value="Restriction endonuclease-like"/>
    <property type="match status" value="1"/>
</dbReference>
<evidence type="ECO:0000313" key="1">
    <source>
        <dbReference type="EMBL" id="SEH07010.1"/>
    </source>
</evidence>
<accession>A0A1H6FA71</accession>
<dbReference type="InterPro" id="IPR011335">
    <property type="entry name" value="Restrct_endonuc-II-like"/>
</dbReference>
<dbReference type="InterPro" id="IPR011856">
    <property type="entry name" value="tRNA_endonuc-like_dom_sf"/>
</dbReference>
<organism evidence="1 2">
    <name type="scientific">Candidatus Venteria ishoeyi</name>
    <dbReference type="NCBI Taxonomy" id="1899563"/>
    <lineage>
        <taxon>Bacteria</taxon>
        <taxon>Pseudomonadati</taxon>
        <taxon>Pseudomonadota</taxon>
        <taxon>Gammaproteobacteria</taxon>
        <taxon>Thiotrichales</taxon>
        <taxon>Thiotrichaceae</taxon>
        <taxon>Venteria</taxon>
    </lineage>
</organism>
<proteinExistence type="predicted"/>
<gene>
    <name evidence="1" type="ORF">MBHS_02876</name>
</gene>
<reference evidence="1 2" key="1">
    <citation type="submission" date="2016-10" db="EMBL/GenBank/DDBJ databases">
        <authorList>
            <person name="de Groot N.N."/>
        </authorList>
    </citation>
    <scope>NUCLEOTIDE SEQUENCE [LARGE SCALE GENOMIC DNA]</scope>
    <source>
        <strain evidence="1">MBHS1</strain>
    </source>
</reference>
<evidence type="ECO:0000313" key="2">
    <source>
        <dbReference type="Proteomes" id="UP000236724"/>
    </source>
</evidence>
<dbReference type="GO" id="GO:0003676">
    <property type="term" value="F:nucleic acid binding"/>
    <property type="evidence" value="ECO:0007669"/>
    <property type="project" value="InterPro"/>
</dbReference>